<evidence type="ECO:0000256" key="1">
    <source>
        <dbReference type="ARBA" id="ARBA00005594"/>
    </source>
</evidence>
<proteinExistence type="inferred from homology"/>
<keyword evidence="2 8" id="KW-0436">Ligase</keyword>
<evidence type="ECO:0000256" key="10">
    <source>
        <dbReference type="SAM" id="MobiDB-lite"/>
    </source>
</evidence>
<comment type="subcellular location">
    <subcellularLocation>
        <location evidence="8">Cytoplasm</location>
    </subcellularLocation>
</comment>
<evidence type="ECO:0000256" key="6">
    <source>
        <dbReference type="ARBA" id="ARBA00023146"/>
    </source>
</evidence>
<feature type="binding site" evidence="8">
    <location>
        <begin position="29"/>
        <end position="31"/>
    </location>
    <ligand>
        <name>ATP</name>
        <dbReference type="ChEBI" id="CHEBI:30616"/>
    </ligand>
</feature>
<comment type="subunit">
    <text evidence="8">Homodimer.</text>
</comment>
<dbReference type="RefSeq" id="WP_126625492.1">
    <property type="nucleotide sequence ID" value="NZ_BIFT01000001.1"/>
</dbReference>
<feature type="binding site" evidence="8">
    <location>
        <position position="205"/>
    </location>
    <ligand>
        <name>ATP</name>
        <dbReference type="ChEBI" id="CHEBI:30616"/>
    </ligand>
</feature>
<dbReference type="GO" id="GO:0005829">
    <property type="term" value="C:cytosol"/>
    <property type="evidence" value="ECO:0007669"/>
    <property type="project" value="TreeGrafter"/>
</dbReference>
<dbReference type="InterPro" id="IPR002305">
    <property type="entry name" value="aa-tRNA-synth_Ic"/>
</dbReference>
<dbReference type="EC" id="6.1.1.2" evidence="8"/>
<keyword evidence="12" id="KW-1185">Reference proteome</keyword>
<name>A0A402B0I5_9CHLR</name>
<evidence type="ECO:0000313" key="11">
    <source>
        <dbReference type="EMBL" id="GCE24827.1"/>
    </source>
</evidence>
<dbReference type="FunFam" id="1.10.240.10:FF:000002">
    <property type="entry name" value="Tryptophan--tRNA ligase"/>
    <property type="match status" value="1"/>
</dbReference>
<dbReference type="Gene3D" id="3.40.50.620">
    <property type="entry name" value="HUPs"/>
    <property type="match status" value="1"/>
</dbReference>
<dbReference type="HAMAP" id="MF_00140_B">
    <property type="entry name" value="Trp_tRNA_synth_B"/>
    <property type="match status" value="1"/>
</dbReference>
<comment type="caution">
    <text evidence="11">The sequence shown here is derived from an EMBL/GenBank/DDBJ whole genome shotgun (WGS) entry which is preliminary data.</text>
</comment>
<feature type="binding site" evidence="8">
    <location>
        <begin position="165"/>
        <end position="167"/>
    </location>
    <ligand>
        <name>ATP</name>
        <dbReference type="ChEBI" id="CHEBI:30616"/>
    </ligand>
</feature>
<feature type="binding site" evidence="8">
    <location>
        <begin position="37"/>
        <end position="38"/>
    </location>
    <ligand>
        <name>ATP</name>
        <dbReference type="ChEBI" id="CHEBI:30616"/>
    </ligand>
</feature>
<keyword evidence="5 8" id="KW-0648">Protein biosynthesis</keyword>
<protein>
    <recommendedName>
        <fullName evidence="8">Tryptophan--tRNA ligase</fullName>
        <ecNumber evidence="8">6.1.1.2</ecNumber>
    </recommendedName>
    <alternativeName>
        <fullName evidence="8">Tryptophanyl-tRNA synthetase</fullName>
        <shortName evidence="8">TrpRS</shortName>
    </alternativeName>
</protein>
<comment type="function">
    <text evidence="8">Catalyzes the attachment of tryptophan to tRNA(Trp).</text>
</comment>
<evidence type="ECO:0000313" key="12">
    <source>
        <dbReference type="Proteomes" id="UP000287171"/>
    </source>
</evidence>
<dbReference type="InterPro" id="IPR024109">
    <property type="entry name" value="Trp-tRNA-ligase_bac-type"/>
</dbReference>
<reference evidence="12" key="1">
    <citation type="submission" date="2018-12" db="EMBL/GenBank/DDBJ databases">
        <title>Tengunoibacter tsumagoiensis gen. nov., sp. nov., Dictyobacter kobayashii sp. nov., D. alpinus sp. nov., and D. joshuensis sp. nov. and description of Dictyobacteraceae fam. nov. within the order Ktedonobacterales isolated from Tengu-no-mugimeshi.</title>
        <authorList>
            <person name="Wang C.M."/>
            <person name="Zheng Y."/>
            <person name="Sakai Y."/>
            <person name="Toyoda A."/>
            <person name="Minakuchi Y."/>
            <person name="Abe K."/>
            <person name="Yokota A."/>
            <person name="Yabe S."/>
        </authorList>
    </citation>
    <scope>NUCLEOTIDE SEQUENCE [LARGE SCALE GENOMIC DNA]</scope>
    <source>
        <strain evidence="12">Uno16</strain>
    </source>
</reference>
<organism evidence="11 12">
    <name type="scientific">Dictyobacter alpinus</name>
    <dbReference type="NCBI Taxonomy" id="2014873"/>
    <lineage>
        <taxon>Bacteria</taxon>
        <taxon>Bacillati</taxon>
        <taxon>Chloroflexota</taxon>
        <taxon>Ktedonobacteria</taxon>
        <taxon>Ktedonobacterales</taxon>
        <taxon>Dictyobacteraceae</taxon>
        <taxon>Dictyobacter</taxon>
    </lineage>
</organism>
<evidence type="ECO:0000256" key="8">
    <source>
        <dbReference type="HAMAP-Rule" id="MF_00140"/>
    </source>
</evidence>
<evidence type="ECO:0000256" key="5">
    <source>
        <dbReference type="ARBA" id="ARBA00022917"/>
    </source>
</evidence>
<keyword evidence="3 8" id="KW-0547">Nucleotide-binding</keyword>
<dbReference type="PANTHER" id="PTHR43766:SF1">
    <property type="entry name" value="TRYPTOPHAN--TRNA LIGASE, MITOCHONDRIAL"/>
    <property type="match status" value="1"/>
</dbReference>
<dbReference type="Proteomes" id="UP000287171">
    <property type="component" value="Unassembled WGS sequence"/>
</dbReference>
<feature type="binding site" evidence="8">
    <location>
        <position position="153"/>
    </location>
    <ligand>
        <name>L-tryptophan</name>
        <dbReference type="ChEBI" id="CHEBI:57912"/>
    </ligand>
</feature>
<dbReference type="AlphaFoldDB" id="A0A402B0I5"/>
<dbReference type="EMBL" id="BIFT01000001">
    <property type="protein sequence ID" value="GCE24827.1"/>
    <property type="molecule type" value="Genomic_DNA"/>
</dbReference>
<gene>
    <name evidence="8 11" type="primary">trpS</name>
    <name evidence="11" type="ORF">KDA_03110</name>
</gene>
<dbReference type="InterPro" id="IPR014729">
    <property type="entry name" value="Rossmann-like_a/b/a_fold"/>
</dbReference>
<dbReference type="InterPro" id="IPR001412">
    <property type="entry name" value="aa-tRNA-synth_I_CS"/>
</dbReference>
<dbReference type="InterPro" id="IPR002306">
    <property type="entry name" value="Trp-tRNA-ligase"/>
</dbReference>
<feature type="short sequence motif" description="'HIGH' region" evidence="8">
    <location>
        <begin position="30"/>
        <end position="38"/>
    </location>
</feature>
<evidence type="ECO:0000256" key="7">
    <source>
        <dbReference type="ARBA" id="ARBA00049929"/>
    </source>
</evidence>
<feature type="compositionally biased region" description="Polar residues" evidence="10">
    <location>
        <begin position="1"/>
        <end position="13"/>
    </location>
</feature>
<dbReference type="CDD" id="cd00806">
    <property type="entry name" value="TrpRS_core"/>
    <property type="match status" value="1"/>
</dbReference>
<feature type="region of interest" description="Disordered" evidence="10">
    <location>
        <begin position="1"/>
        <end position="21"/>
    </location>
</feature>
<dbReference type="PRINTS" id="PR01039">
    <property type="entry name" value="TRNASYNTHTRP"/>
</dbReference>
<dbReference type="OrthoDB" id="9801042at2"/>
<keyword evidence="6 8" id="KW-0030">Aminoacyl-tRNA synthetase</keyword>
<comment type="similarity">
    <text evidence="1 8 9">Belongs to the class-I aminoacyl-tRNA synthetase family.</text>
</comment>
<dbReference type="SUPFAM" id="SSF52374">
    <property type="entry name" value="Nucleotidylyl transferase"/>
    <property type="match status" value="1"/>
</dbReference>
<keyword evidence="8" id="KW-0963">Cytoplasm</keyword>
<dbReference type="NCBIfam" id="TIGR00233">
    <property type="entry name" value="trpS"/>
    <property type="match status" value="1"/>
</dbReference>
<evidence type="ECO:0000256" key="3">
    <source>
        <dbReference type="ARBA" id="ARBA00022741"/>
    </source>
</evidence>
<dbReference type="PANTHER" id="PTHR43766">
    <property type="entry name" value="TRYPTOPHAN--TRNA LIGASE, MITOCHONDRIAL"/>
    <property type="match status" value="1"/>
</dbReference>
<accession>A0A402B0I5</accession>
<dbReference type="Gene3D" id="1.10.240.10">
    <property type="entry name" value="Tyrosyl-Transfer RNA Synthetase"/>
    <property type="match status" value="1"/>
</dbReference>
<comment type="catalytic activity">
    <reaction evidence="7 8">
        <text>tRNA(Trp) + L-tryptophan + ATP = L-tryptophyl-tRNA(Trp) + AMP + diphosphate + H(+)</text>
        <dbReference type="Rhea" id="RHEA:24080"/>
        <dbReference type="Rhea" id="RHEA-COMP:9671"/>
        <dbReference type="Rhea" id="RHEA-COMP:9705"/>
        <dbReference type="ChEBI" id="CHEBI:15378"/>
        <dbReference type="ChEBI" id="CHEBI:30616"/>
        <dbReference type="ChEBI" id="CHEBI:33019"/>
        <dbReference type="ChEBI" id="CHEBI:57912"/>
        <dbReference type="ChEBI" id="CHEBI:78442"/>
        <dbReference type="ChEBI" id="CHEBI:78535"/>
        <dbReference type="ChEBI" id="CHEBI:456215"/>
        <dbReference type="EC" id="6.1.1.2"/>
    </reaction>
</comment>
<dbReference type="GO" id="GO:0005524">
    <property type="term" value="F:ATP binding"/>
    <property type="evidence" value="ECO:0007669"/>
    <property type="project" value="UniProtKB-UniRule"/>
</dbReference>
<dbReference type="Pfam" id="PF00579">
    <property type="entry name" value="tRNA-synt_1b"/>
    <property type="match status" value="1"/>
</dbReference>
<dbReference type="GO" id="GO:0004830">
    <property type="term" value="F:tryptophan-tRNA ligase activity"/>
    <property type="evidence" value="ECO:0007669"/>
    <property type="project" value="UniProtKB-UniRule"/>
</dbReference>
<dbReference type="GO" id="GO:0006436">
    <property type="term" value="P:tryptophanyl-tRNA aminoacylation"/>
    <property type="evidence" value="ECO:0007669"/>
    <property type="project" value="UniProtKB-UniRule"/>
</dbReference>
<evidence type="ECO:0000256" key="2">
    <source>
        <dbReference type="ARBA" id="ARBA00022598"/>
    </source>
</evidence>
<evidence type="ECO:0000256" key="9">
    <source>
        <dbReference type="RuleBase" id="RU363036"/>
    </source>
</evidence>
<sequence>MSIDTNQQVQPAITQDKPATKKRVFSGIQPTNNIHLGNYLGAIRNWVETQDQYDNVFCIVDLHAITLPIDPKDLHNNTRKLAALYLACGLDAAHCKVFVQSHVHQHAELSWILNCFTPMGWLNRMTQFKTKAGDDMETVSAGLYCYPVLMAGDILLYQTDLVPVGDDQRQHVELTRDLAQRFNSLYNKPVFTIPKADIRAAGARVMSLEDPTKKMSKSDPNPNAYITLLDDPKTIKKKIGRATTDSERLVTFDPARPGITNLLTIYQALTGQSNQEIEADFAGKGYGDFKAALTERLVETLSPIQQRYHELINDMPTLEAILKQGADEVRPMAEHTVQEVKKAIGLG</sequence>
<feature type="binding site" evidence="8">
    <location>
        <begin position="214"/>
        <end position="218"/>
    </location>
    <ligand>
        <name>ATP</name>
        <dbReference type="ChEBI" id="CHEBI:30616"/>
    </ligand>
</feature>
<dbReference type="InterPro" id="IPR050203">
    <property type="entry name" value="Trp-tRNA_synthetase"/>
</dbReference>
<keyword evidence="4 8" id="KW-0067">ATP-binding</keyword>
<dbReference type="PROSITE" id="PS00178">
    <property type="entry name" value="AA_TRNA_LIGASE_I"/>
    <property type="match status" value="1"/>
</dbReference>
<evidence type="ECO:0000256" key="4">
    <source>
        <dbReference type="ARBA" id="ARBA00022840"/>
    </source>
</evidence>
<feature type="short sequence motif" description="'KMSKS' region" evidence="8">
    <location>
        <begin position="214"/>
        <end position="218"/>
    </location>
</feature>